<keyword evidence="1" id="KW-0853">WD repeat</keyword>
<dbReference type="InterPro" id="IPR011044">
    <property type="entry name" value="Quino_amine_DH_bsu"/>
</dbReference>
<protein>
    <submittedName>
        <fullName evidence="5">WD-40 repeat protein</fullName>
    </submittedName>
</protein>
<dbReference type="Proteomes" id="UP000217676">
    <property type="component" value="Chromosome"/>
</dbReference>
<keyword evidence="3" id="KW-1133">Transmembrane helix</keyword>
<gene>
    <name evidence="5" type="ORF">SLA_6878</name>
</gene>
<feature type="region of interest" description="Disordered" evidence="2">
    <location>
        <begin position="665"/>
        <end position="694"/>
    </location>
</feature>
<name>A0A160P8C6_STRLU</name>
<dbReference type="SMART" id="SM00320">
    <property type="entry name" value="WD40"/>
    <property type="match status" value="3"/>
</dbReference>
<dbReference type="SMART" id="SM00530">
    <property type="entry name" value="HTH_XRE"/>
    <property type="match status" value="1"/>
</dbReference>
<evidence type="ECO:0000313" key="6">
    <source>
        <dbReference type="Proteomes" id="UP000217676"/>
    </source>
</evidence>
<dbReference type="InterPro" id="IPR011047">
    <property type="entry name" value="Quinoprotein_ADH-like_sf"/>
</dbReference>
<dbReference type="KEGG" id="slau:SLA_6878"/>
<feature type="repeat" description="WD" evidence="1">
    <location>
        <begin position="1164"/>
        <end position="1187"/>
    </location>
</feature>
<dbReference type="InterPro" id="IPR001387">
    <property type="entry name" value="Cro/C1-type_HTH"/>
</dbReference>
<organism evidence="5 6">
    <name type="scientific">Streptomyces laurentii</name>
    <dbReference type="NCBI Taxonomy" id="39478"/>
    <lineage>
        <taxon>Bacteria</taxon>
        <taxon>Bacillati</taxon>
        <taxon>Actinomycetota</taxon>
        <taxon>Actinomycetes</taxon>
        <taxon>Kitasatosporales</taxon>
        <taxon>Streptomycetaceae</taxon>
        <taxon>Streptomyces</taxon>
    </lineage>
</organism>
<dbReference type="Pfam" id="PF00400">
    <property type="entry name" value="WD40"/>
    <property type="match status" value="2"/>
</dbReference>
<dbReference type="EMBL" id="AP017424">
    <property type="protein sequence ID" value="BAU87744.1"/>
    <property type="molecule type" value="Genomic_DNA"/>
</dbReference>
<evidence type="ECO:0000256" key="3">
    <source>
        <dbReference type="SAM" id="Phobius"/>
    </source>
</evidence>
<dbReference type="Pfam" id="PF20703">
    <property type="entry name" value="nSTAND1"/>
    <property type="match status" value="1"/>
</dbReference>
<dbReference type="InterPro" id="IPR027417">
    <property type="entry name" value="P-loop_NTPase"/>
</dbReference>
<dbReference type="SUPFAM" id="SSF52540">
    <property type="entry name" value="P-loop containing nucleoside triphosphate hydrolases"/>
    <property type="match status" value="1"/>
</dbReference>
<feature type="region of interest" description="Disordered" evidence="2">
    <location>
        <begin position="703"/>
        <end position="722"/>
    </location>
</feature>
<evidence type="ECO:0000313" key="5">
    <source>
        <dbReference type="EMBL" id="BAU87744.1"/>
    </source>
</evidence>
<feature type="transmembrane region" description="Helical" evidence="3">
    <location>
        <begin position="535"/>
        <end position="555"/>
    </location>
</feature>
<dbReference type="InterPro" id="IPR015943">
    <property type="entry name" value="WD40/YVTN_repeat-like_dom_sf"/>
</dbReference>
<dbReference type="PROSITE" id="PS50082">
    <property type="entry name" value="WD_REPEATS_2"/>
    <property type="match status" value="1"/>
</dbReference>
<dbReference type="Gene3D" id="2.130.10.10">
    <property type="entry name" value="YVTN repeat-like/Quinoprotein amine dehydrogenase"/>
    <property type="match status" value="2"/>
</dbReference>
<feature type="domain" description="HTH cro/C1-type" evidence="4">
    <location>
        <begin position="21"/>
        <end position="77"/>
    </location>
</feature>
<dbReference type="InterPro" id="IPR001680">
    <property type="entry name" value="WD40_rpt"/>
</dbReference>
<feature type="region of interest" description="Disordered" evidence="2">
    <location>
        <begin position="374"/>
        <end position="416"/>
    </location>
</feature>
<evidence type="ECO:0000259" key="4">
    <source>
        <dbReference type="SMART" id="SM00530"/>
    </source>
</evidence>
<keyword evidence="3" id="KW-0812">Transmembrane</keyword>
<dbReference type="InterPro" id="IPR049052">
    <property type="entry name" value="nSTAND1"/>
</dbReference>
<evidence type="ECO:0000256" key="2">
    <source>
        <dbReference type="SAM" id="MobiDB-lite"/>
    </source>
</evidence>
<keyword evidence="6" id="KW-1185">Reference proteome</keyword>
<proteinExistence type="predicted"/>
<reference evidence="5 6" key="1">
    <citation type="journal article" date="2016" name="Genome Announc.">
        <title>Complete Genome Sequence of Thiostrepton-Producing Streptomyces laurentii ATCC 31255.</title>
        <authorList>
            <person name="Doi K."/>
            <person name="Fujino Y."/>
            <person name="Nagayoshi Y."/>
            <person name="Ohshima T."/>
            <person name="Ogata S."/>
        </authorList>
    </citation>
    <scope>NUCLEOTIDE SEQUENCE [LARGE SCALE GENOMIC DNA]</scope>
    <source>
        <strain evidence="5 6">ATCC 31255</strain>
    </source>
</reference>
<keyword evidence="3" id="KW-0472">Membrane</keyword>
<accession>A0A160P8C6</accession>
<dbReference type="PANTHER" id="PTHR19879:SF9">
    <property type="entry name" value="TRANSCRIPTION INITIATION FACTOR TFIID SUBUNIT 5"/>
    <property type="match status" value="1"/>
</dbReference>
<feature type="compositionally biased region" description="Basic and acidic residues" evidence="2">
    <location>
        <begin position="393"/>
        <end position="416"/>
    </location>
</feature>
<dbReference type="PANTHER" id="PTHR19879">
    <property type="entry name" value="TRANSCRIPTION INITIATION FACTOR TFIID"/>
    <property type="match status" value="1"/>
</dbReference>
<dbReference type="SUPFAM" id="SSF50998">
    <property type="entry name" value="Quinoprotein alcohol dehydrogenase-like"/>
    <property type="match status" value="1"/>
</dbReference>
<evidence type="ECO:0000256" key="1">
    <source>
        <dbReference type="PROSITE-ProRule" id="PRU00221"/>
    </source>
</evidence>
<sequence>MGRRERELDPSSGPVARFAHELRKLRDAAGPLTYRAMAVEARYSTATLAEAAAGEHLPSLPVALAYVRACGGDVADWEQRWHAAEQEAAGERLAAGGMDVTEAPYRGLARFETGDTALFFGRDRTTGHLAELVRARPCTALSGPSGSGKSSLIRAGLVPLLRHLPESDGRPSVIRILTPGPHPAGTHAALLAPAATSPRSLLIIDQFEELFTLCADPVERTRFIKALLDTTRADLGGRVLIAVRADFLGHLAQDRRLADAAGAGTFLLGPMSREELRDAITRPAAAQGLLVERSLTARIVEELDHQPGGLPLMSHALLETWRRRRGRTLTESAYHETGGLAGAIAHTAEECYERLSPAQRRTARHLLLRLVTPGQGAQDTRRPVPRAELGLPADEHAGRERAGEAERADQPEESHGAGDLAVVVERLVRARLITLDHDTVDLAHEALLTAWPRLRGWIDEDRERIRCHRHLTEAAVGWHALGRDPGALYRGLRLTTAREYFPERPDPSGELTALEARFLAASNRAALRAQRRSRVGVGALSVLLALAVLVGLVAWQQNRISERRRVEHEARRIAGTAESLRQSDPVTSMRLSLAAWNVADLPETRATLLSAMTQPQQNLFTDPDTSGDTMRRLSDDGRTLLSIGSKSVVEWDVRTGRQRRVMPGLGASLNHTAPMRSDGPRVLDFGEDTSSPRRVGLRDLATGRTGRPLSTELGGGANLGPSGRLLVTYETAPPAPGTPRRMRTVLRDTATGAVRLSLPPLPWRESRNGDGFVPATSSALERQHTDEKRDVLLVQDVVISRDDALLAWCLPGEPLQLWDVARRRRLDAPWAPTMSRDACVNEAAQFTHDSRALVLADGDGIRSWELATGKERRLVTHPKPTEVRFSPDGRFVAATDRKELLIWRIGPETQRRPVYRFPLAGEDAGQLRFDLAAGRLSYMVGAPSSLHWGSAVRTLDIRRILAPEWRPAPATGARFSADGTLLVVARQQGNRMSFRLRDLRPAGGWTELPSMPCGPPGNPYTLCEPLLAFRPDSRVLVYGIQSGDIEQPTPPHMAFWDVNRRRVTDTQDLVVPEGRIPGLPELGAVSYTSDGRFLLLTQPPTLGSTHLWDPRRRAVVRSWPGVQGNALGVAPDGSMFVTSDGAVRDLRRDGRPAVERRVRSSGIALTFSPNGALLATGDETGRVMLWDGQACELIGEVKPADLSYPPPVVTSLAFSPDSRLLAVEAGGTIQIWDVDSRMPLGLPMPTAGDFVTALGFSADGSTLRVSGEHVDLAAYRIDPRTAATTVCRRANGPLSKAAWKTFLPDIPFTRSCPIT</sequence>
<dbReference type="SUPFAM" id="SSF50969">
    <property type="entry name" value="YVTN repeat-like/Quinoprotein amine dehydrogenase"/>
    <property type="match status" value="1"/>
</dbReference>